<dbReference type="InterPro" id="IPR051677">
    <property type="entry name" value="AfsR-DnrI-RedD_regulator"/>
</dbReference>
<dbReference type="InterPro" id="IPR036388">
    <property type="entry name" value="WH-like_DNA-bd_sf"/>
</dbReference>
<reference evidence="3 4" key="1">
    <citation type="submission" date="2020-01" db="EMBL/GenBank/DDBJ databases">
        <title>Insect and environment-associated Actinomycetes.</title>
        <authorList>
            <person name="Currrie C."/>
            <person name="Chevrette M."/>
            <person name="Carlson C."/>
            <person name="Stubbendieck R."/>
            <person name="Wendt-Pienkowski E."/>
        </authorList>
    </citation>
    <scope>NUCLEOTIDE SEQUENCE [LARGE SCALE GENOMIC DNA]</scope>
    <source>
        <strain evidence="3 4">SID7754</strain>
    </source>
</reference>
<dbReference type="Proteomes" id="UP000470520">
    <property type="component" value="Unassembled WGS sequence"/>
</dbReference>
<dbReference type="SMART" id="SM01043">
    <property type="entry name" value="BTAD"/>
    <property type="match status" value="1"/>
</dbReference>
<accession>A0A7K3QS44</accession>
<evidence type="ECO:0000313" key="3">
    <source>
        <dbReference type="EMBL" id="NEB92727.1"/>
    </source>
</evidence>
<evidence type="ECO:0000256" key="1">
    <source>
        <dbReference type="ARBA" id="ARBA00023012"/>
    </source>
</evidence>
<proteinExistence type="predicted"/>
<name>A0A7K3QS44_9ACTN</name>
<protein>
    <submittedName>
        <fullName evidence="3">SARP family transcriptional regulator</fullName>
    </submittedName>
</protein>
<dbReference type="AlphaFoldDB" id="A0A7K3QS44"/>
<dbReference type="Gene3D" id="1.10.10.10">
    <property type="entry name" value="Winged helix-like DNA-binding domain superfamily/Winged helix DNA-binding domain"/>
    <property type="match status" value="1"/>
</dbReference>
<keyword evidence="1" id="KW-0902">Two-component regulatory system</keyword>
<feature type="domain" description="Bacterial transcriptional activator" evidence="2">
    <location>
        <begin position="109"/>
        <end position="250"/>
    </location>
</feature>
<sequence>MTAGDQAVAPGAVQTRPSVRIALLGGFSLVVDDIPVTVPVGSRRLLAFVALNYRAPVPRALIAGSLWPKCAEHCAYTNLRAALCRLRGLGVRALDISPTDVRLAADVMVDLRDARLLAQHLLDPGVPPVPLRLSTATVDQLSADLLPGWYDEWSLLESDHWRQLRLHALEALTETFIDATEYAGAVVAAQAAVQADPLRESSQASLIRAYLAEGNPSEAVHHFERYVRRLRDELGLCPTQRLNQLVARVRLA</sequence>
<dbReference type="GO" id="GO:0000160">
    <property type="term" value="P:phosphorelay signal transduction system"/>
    <property type="evidence" value="ECO:0007669"/>
    <property type="project" value="UniProtKB-KW"/>
</dbReference>
<organism evidence="3 4">
    <name type="scientific">Streptomyces bauhiniae</name>
    <dbReference type="NCBI Taxonomy" id="2340725"/>
    <lineage>
        <taxon>Bacteria</taxon>
        <taxon>Bacillati</taxon>
        <taxon>Actinomycetota</taxon>
        <taxon>Actinomycetes</taxon>
        <taxon>Kitasatosporales</taxon>
        <taxon>Streptomycetaceae</taxon>
        <taxon>Streptomyces</taxon>
    </lineage>
</organism>
<dbReference type="Gene3D" id="1.25.40.10">
    <property type="entry name" value="Tetratricopeptide repeat domain"/>
    <property type="match status" value="1"/>
</dbReference>
<dbReference type="Pfam" id="PF03704">
    <property type="entry name" value="BTAD"/>
    <property type="match status" value="1"/>
</dbReference>
<dbReference type="SUPFAM" id="SSF48452">
    <property type="entry name" value="TPR-like"/>
    <property type="match status" value="1"/>
</dbReference>
<dbReference type="PANTHER" id="PTHR35807">
    <property type="entry name" value="TRANSCRIPTIONAL REGULATOR REDD-RELATED"/>
    <property type="match status" value="1"/>
</dbReference>
<evidence type="ECO:0000313" key="4">
    <source>
        <dbReference type="Proteomes" id="UP000470520"/>
    </source>
</evidence>
<evidence type="ECO:0000259" key="2">
    <source>
        <dbReference type="SMART" id="SM01043"/>
    </source>
</evidence>
<gene>
    <name evidence="3" type="ORF">G3I21_13665</name>
</gene>
<dbReference type="InterPro" id="IPR005158">
    <property type="entry name" value="BTAD"/>
</dbReference>
<dbReference type="InterPro" id="IPR011990">
    <property type="entry name" value="TPR-like_helical_dom_sf"/>
</dbReference>
<dbReference type="EMBL" id="JAAGMR010000164">
    <property type="protein sequence ID" value="NEB92727.1"/>
    <property type="molecule type" value="Genomic_DNA"/>
</dbReference>
<comment type="caution">
    <text evidence="3">The sequence shown here is derived from an EMBL/GenBank/DDBJ whole genome shotgun (WGS) entry which is preliminary data.</text>
</comment>